<dbReference type="Proteomes" id="UP000032141">
    <property type="component" value="Chromosome C2"/>
</dbReference>
<accession>A0A0D3ATF8</accession>
<sequence>MKLWVGVAASSTVEMHYYSRKWLESGDKSPPTTSRAPVLTHSFSFKKSLVWLDLVSLTFFLKLQDLSPVMTVPGIISGSSEVTSSPCERKIIVANTLPLQSKRDVEAGKWSFSWTKTLSNSQMVSLQNQSSSTSAHSTQTLNQTNKKKFLKNF</sequence>
<reference evidence="1" key="2">
    <citation type="submission" date="2015-03" db="UniProtKB">
        <authorList>
            <consortium name="EnsemblPlants"/>
        </authorList>
    </citation>
    <scope>IDENTIFICATION</scope>
</reference>
<name>A0A0D3ATF8_BRAOL</name>
<keyword evidence="2" id="KW-1185">Reference proteome</keyword>
<evidence type="ECO:0000313" key="1">
    <source>
        <dbReference type="EnsemblPlants" id="Bo2g116200.1"/>
    </source>
</evidence>
<protein>
    <submittedName>
        <fullName evidence="1">Uncharacterized protein</fullName>
    </submittedName>
</protein>
<dbReference type="AlphaFoldDB" id="A0A0D3ATF8"/>
<dbReference type="eggNOG" id="KOG1050">
    <property type="taxonomic scope" value="Eukaryota"/>
</dbReference>
<reference evidence="1 2" key="1">
    <citation type="journal article" date="2014" name="Genome Biol.">
        <title>Transcriptome and methylome profiling reveals relics of genome dominance in the mesopolyploid Brassica oleracea.</title>
        <authorList>
            <person name="Parkin I.A."/>
            <person name="Koh C."/>
            <person name="Tang H."/>
            <person name="Robinson S.J."/>
            <person name="Kagale S."/>
            <person name="Clarke W.E."/>
            <person name="Town C.D."/>
            <person name="Nixon J."/>
            <person name="Krishnakumar V."/>
            <person name="Bidwell S.L."/>
            <person name="Denoeud F."/>
            <person name="Belcram H."/>
            <person name="Links M.G."/>
            <person name="Just J."/>
            <person name="Clarke C."/>
            <person name="Bender T."/>
            <person name="Huebert T."/>
            <person name="Mason A.S."/>
            <person name="Pires J.C."/>
            <person name="Barker G."/>
            <person name="Moore J."/>
            <person name="Walley P.G."/>
            <person name="Manoli S."/>
            <person name="Batley J."/>
            <person name="Edwards D."/>
            <person name="Nelson M.N."/>
            <person name="Wang X."/>
            <person name="Paterson A.H."/>
            <person name="King G."/>
            <person name="Bancroft I."/>
            <person name="Chalhoub B."/>
            <person name="Sharpe A.G."/>
        </authorList>
    </citation>
    <scope>NUCLEOTIDE SEQUENCE</scope>
    <source>
        <strain evidence="1 2">cv. TO1000</strain>
    </source>
</reference>
<organism evidence="1 2">
    <name type="scientific">Brassica oleracea var. oleracea</name>
    <dbReference type="NCBI Taxonomy" id="109376"/>
    <lineage>
        <taxon>Eukaryota</taxon>
        <taxon>Viridiplantae</taxon>
        <taxon>Streptophyta</taxon>
        <taxon>Embryophyta</taxon>
        <taxon>Tracheophyta</taxon>
        <taxon>Spermatophyta</taxon>
        <taxon>Magnoliopsida</taxon>
        <taxon>eudicotyledons</taxon>
        <taxon>Gunneridae</taxon>
        <taxon>Pentapetalae</taxon>
        <taxon>rosids</taxon>
        <taxon>malvids</taxon>
        <taxon>Brassicales</taxon>
        <taxon>Brassicaceae</taxon>
        <taxon>Brassiceae</taxon>
        <taxon>Brassica</taxon>
    </lineage>
</organism>
<evidence type="ECO:0000313" key="2">
    <source>
        <dbReference type="Proteomes" id="UP000032141"/>
    </source>
</evidence>
<proteinExistence type="predicted"/>
<dbReference type="EnsemblPlants" id="Bo2g116200.1">
    <property type="protein sequence ID" value="Bo2g116200.1"/>
    <property type="gene ID" value="Bo2g116200"/>
</dbReference>
<dbReference type="HOGENOM" id="CLU_1715785_0_0_1"/>
<dbReference type="Gramene" id="Bo2g116200.1">
    <property type="protein sequence ID" value="Bo2g116200.1"/>
    <property type="gene ID" value="Bo2g116200"/>
</dbReference>
<dbReference type="STRING" id="109376.A0A0D3ATF8"/>